<reference evidence="3" key="2">
    <citation type="submission" date="2013-05" db="EMBL/GenBank/DDBJ databases">
        <authorList>
            <person name="Carter J.-M."/>
            <person name="Baker S.C."/>
            <person name="Pink R."/>
            <person name="Carter D.R.F."/>
            <person name="Collins A."/>
            <person name="Tomlin J."/>
            <person name="Gibbs M."/>
            <person name="Breuker C.J."/>
        </authorList>
    </citation>
    <scope>NUCLEOTIDE SEQUENCE</scope>
    <source>
        <tissue evidence="3">Ovary</tissue>
    </source>
</reference>
<feature type="non-terminal residue" evidence="3">
    <location>
        <position position="104"/>
    </location>
</feature>
<protein>
    <submittedName>
        <fullName evidence="3">Caspase-6</fullName>
    </submittedName>
</protein>
<feature type="region of interest" description="Disordered" evidence="1">
    <location>
        <begin position="70"/>
        <end position="104"/>
    </location>
</feature>
<accession>S4NZ17</accession>
<feature type="non-terminal residue" evidence="3">
    <location>
        <position position="1"/>
    </location>
</feature>
<feature type="compositionally biased region" description="Polar residues" evidence="1">
    <location>
        <begin position="70"/>
        <end position="98"/>
    </location>
</feature>
<proteinExistence type="predicted"/>
<evidence type="ECO:0000256" key="1">
    <source>
        <dbReference type="SAM" id="MobiDB-lite"/>
    </source>
</evidence>
<reference evidence="3" key="1">
    <citation type="journal article" date="2013" name="BMC Genomics">
        <title>Unscrambling butterfly oogenesis.</title>
        <authorList>
            <person name="Carter J.M."/>
            <person name="Baker S.C."/>
            <person name="Pink R."/>
            <person name="Carter D.R."/>
            <person name="Collins A."/>
            <person name="Tomlin J."/>
            <person name="Gibbs M."/>
            <person name="Breuker C.J."/>
        </authorList>
    </citation>
    <scope>NUCLEOTIDE SEQUENCE</scope>
    <source>
        <tissue evidence="3">Ovary</tissue>
    </source>
</reference>
<organism evidence="3">
    <name type="scientific">Pararge aegeria</name>
    <name type="common">speckled wood butterfly</name>
    <dbReference type="NCBI Taxonomy" id="116150"/>
    <lineage>
        <taxon>Eukaryota</taxon>
        <taxon>Metazoa</taxon>
        <taxon>Ecdysozoa</taxon>
        <taxon>Arthropoda</taxon>
        <taxon>Hexapoda</taxon>
        <taxon>Insecta</taxon>
        <taxon>Pterygota</taxon>
        <taxon>Neoptera</taxon>
        <taxon>Endopterygota</taxon>
        <taxon>Lepidoptera</taxon>
        <taxon>Glossata</taxon>
        <taxon>Ditrysia</taxon>
        <taxon>Papilionoidea</taxon>
        <taxon>Nymphalidae</taxon>
        <taxon>Satyrinae</taxon>
        <taxon>Satyrini</taxon>
        <taxon>Parargina</taxon>
        <taxon>Pararge</taxon>
    </lineage>
</organism>
<sequence length="104" mass="11715">YKIDVSEHETCEAVFLELMCQKFIKLGQYNRETKAYTATYDVELLIKIIKPFGALSKFATILREVQSQINTQNSSGESNASGTPVTKQSLNDSKSQNENVKESF</sequence>
<evidence type="ECO:0000313" key="3">
    <source>
        <dbReference type="EMBL" id="JAA81028.1"/>
    </source>
</evidence>
<dbReference type="EMBL" id="GAIX01011532">
    <property type="protein sequence ID" value="JAA81028.1"/>
    <property type="molecule type" value="Transcribed_RNA"/>
</dbReference>
<dbReference type="Pfam" id="PF23724">
    <property type="entry name" value="Dredd_2nd"/>
    <property type="match status" value="1"/>
</dbReference>
<dbReference type="InterPro" id="IPR056260">
    <property type="entry name" value="Dredd_2nd"/>
</dbReference>
<feature type="domain" description="Caspase-8 second" evidence="2">
    <location>
        <begin position="3"/>
        <end position="65"/>
    </location>
</feature>
<name>S4NZ17_9NEOP</name>
<dbReference type="AlphaFoldDB" id="S4NZ17"/>
<evidence type="ECO:0000259" key="2">
    <source>
        <dbReference type="Pfam" id="PF23724"/>
    </source>
</evidence>